<dbReference type="RefSeq" id="WP_154433578.1">
    <property type="nucleotide sequence ID" value="NZ_VUNC01000001.1"/>
</dbReference>
<protein>
    <submittedName>
        <fullName evidence="1">Uncharacterized protein</fullName>
    </submittedName>
</protein>
<name>A0A6N7X8H3_9ACTN</name>
<evidence type="ECO:0000313" key="1">
    <source>
        <dbReference type="EMBL" id="MST71832.1"/>
    </source>
</evidence>
<organism evidence="1 2">
    <name type="scientific">Olsenella porci</name>
    <dbReference type="NCBI Taxonomy" id="2652279"/>
    <lineage>
        <taxon>Bacteria</taxon>
        <taxon>Bacillati</taxon>
        <taxon>Actinomycetota</taxon>
        <taxon>Coriobacteriia</taxon>
        <taxon>Coriobacteriales</taxon>
        <taxon>Atopobiaceae</taxon>
        <taxon>Olsenella</taxon>
    </lineage>
</organism>
<comment type="caution">
    <text evidence="1">The sequence shown here is derived from an EMBL/GenBank/DDBJ whole genome shotgun (WGS) entry which is preliminary data.</text>
</comment>
<evidence type="ECO:0000313" key="2">
    <source>
        <dbReference type="Proteomes" id="UP000469325"/>
    </source>
</evidence>
<keyword evidence="2" id="KW-1185">Reference proteome</keyword>
<dbReference type="Proteomes" id="UP000469325">
    <property type="component" value="Unassembled WGS sequence"/>
</dbReference>
<reference evidence="1 2" key="1">
    <citation type="submission" date="2019-08" db="EMBL/GenBank/DDBJ databases">
        <title>In-depth cultivation of the pig gut microbiome towards novel bacterial diversity and tailored functional studies.</title>
        <authorList>
            <person name="Wylensek D."/>
            <person name="Hitch T.C.A."/>
            <person name="Clavel T."/>
        </authorList>
    </citation>
    <scope>NUCLEOTIDE SEQUENCE [LARGE SCALE GENOMIC DNA]</scope>
    <source>
        <strain evidence="1 2">CA-Schmier-601-WT-1</strain>
    </source>
</reference>
<proteinExistence type="predicted"/>
<sequence length="79" mass="8866">MYGSGYERQRPRFQVGERVEVSSRAGLVPWVTSGVIAEVGWVYGKPIYRVDKVDVSGCDTTFKNVKEWMLRPVSPATGE</sequence>
<accession>A0A6N7X8H3</accession>
<dbReference type="EMBL" id="VUNC01000001">
    <property type="protein sequence ID" value="MST71832.1"/>
    <property type="molecule type" value="Genomic_DNA"/>
</dbReference>
<gene>
    <name evidence="1" type="ORF">FYJ68_01735</name>
</gene>
<dbReference type="AlphaFoldDB" id="A0A6N7X8H3"/>